<dbReference type="Proteomes" id="UP001224418">
    <property type="component" value="Unassembled WGS sequence"/>
</dbReference>
<accession>A0ABU0JQK3</accession>
<reference evidence="2 3" key="1">
    <citation type="submission" date="2023-07" db="EMBL/GenBank/DDBJ databases">
        <title>Genomic Encyclopedia of Type Strains, Phase IV (KMG-IV): sequencing the most valuable type-strain genomes for metagenomic binning, comparative biology and taxonomic classification.</title>
        <authorList>
            <person name="Goeker M."/>
        </authorList>
    </citation>
    <scope>NUCLEOTIDE SEQUENCE [LARGE SCALE GENOMIC DNA]</scope>
    <source>
        <strain evidence="2 3">DSM 1400</strain>
    </source>
</reference>
<dbReference type="PIRSF" id="PIRSF020408">
    <property type="entry name" value="UCP020408"/>
    <property type="match status" value="1"/>
</dbReference>
<protein>
    <recommendedName>
        <fullName evidence="4">Dihydroorotate dehydrogenase</fullName>
    </recommendedName>
</protein>
<proteinExistence type="inferred from homology"/>
<dbReference type="EMBL" id="JAUSWN010000007">
    <property type="protein sequence ID" value="MDQ0479377.1"/>
    <property type="molecule type" value="Genomic_DNA"/>
</dbReference>
<evidence type="ECO:0000313" key="2">
    <source>
        <dbReference type="EMBL" id="MDQ0479377.1"/>
    </source>
</evidence>
<dbReference type="InterPro" id="IPR016772">
    <property type="entry name" value="UCP020408"/>
</dbReference>
<sequence>MSVLVIGGDRIEPIRKKLISYGFNDIEHVTGRKKNEKKMDISYNTDLVVVLTDFIGHTLSKNIKNKVKEKDVKVVFAKRSWITMEEQIKSFVKEFNN</sequence>
<organism evidence="2 3">
    <name type="scientific">Hathewaya limosa</name>
    <name type="common">Clostridium limosum</name>
    <dbReference type="NCBI Taxonomy" id="1536"/>
    <lineage>
        <taxon>Bacteria</taxon>
        <taxon>Bacillati</taxon>
        <taxon>Bacillota</taxon>
        <taxon>Clostridia</taxon>
        <taxon>Eubacteriales</taxon>
        <taxon>Clostridiaceae</taxon>
        <taxon>Hathewaya</taxon>
    </lineage>
</organism>
<gene>
    <name evidence="2" type="ORF">QOZ93_001118</name>
</gene>
<evidence type="ECO:0008006" key="4">
    <source>
        <dbReference type="Google" id="ProtNLM"/>
    </source>
</evidence>
<dbReference type="RefSeq" id="WP_111941460.1">
    <property type="nucleotide sequence ID" value="NZ_BAAACJ010000032.1"/>
</dbReference>
<dbReference type="Pfam" id="PF10087">
    <property type="entry name" value="DUF2325"/>
    <property type="match status" value="1"/>
</dbReference>
<name>A0ABU0JQK3_HATLI</name>
<comment type="similarity">
    <text evidence="1">Belongs to the UPF0751 family.</text>
</comment>
<evidence type="ECO:0000256" key="1">
    <source>
        <dbReference type="ARBA" id="ARBA00007189"/>
    </source>
</evidence>
<keyword evidence="3" id="KW-1185">Reference proteome</keyword>
<comment type="caution">
    <text evidence="2">The sequence shown here is derived from an EMBL/GenBank/DDBJ whole genome shotgun (WGS) entry which is preliminary data.</text>
</comment>
<evidence type="ECO:0000313" key="3">
    <source>
        <dbReference type="Proteomes" id="UP001224418"/>
    </source>
</evidence>